<feature type="region of interest" description="Disordered" evidence="7">
    <location>
        <begin position="481"/>
        <end position="504"/>
    </location>
</feature>
<keyword evidence="5 8" id="KW-1133">Transmembrane helix</keyword>
<keyword evidence="3" id="KW-1003">Cell membrane</keyword>
<dbReference type="PANTHER" id="PTHR30250:SF10">
    <property type="entry name" value="LIPOPOLYSACCHARIDE BIOSYNTHESIS PROTEIN WZXC"/>
    <property type="match status" value="1"/>
</dbReference>
<dbReference type="AlphaFoldDB" id="A0A1H8W0L1"/>
<evidence type="ECO:0000256" key="2">
    <source>
        <dbReference type="ARBA" id="ARBA00007430"/>
    </source>
</evidence>
<feature type="transmembrane region" description="Helical" evidence="8">
    <location>
        <begin position="279"/>
        <end position="306"/>
    </location>
</feature>
<feature type="transmembrane region" description="Helical" evidence="8">
    <location>
        <begin position="70"/>
        <end position="90"/>
    </location>
</feature>
<proteinExistence type="inferred from homology"/>
<evidence type="ECO:0000256" key="1">
    <source>
        <dbReference type="ARBA" id="ARBA00004651"/>
    </source>
</evidence>
<evidence type="ECO:0000256" key="6">
    <source>
        <dbReference type="ARBA" id="ARBA00023136"/>
    </source>
</evidence>
<name>A0A1H8W0L1_9ACTN</name>
<evidence type="ECO:0000313" key="9">
    <source>
        <dbReference type="EMBL" id="SEP21124.1"/>
    </source>
</evidence>
<evidence type="ECO:0000256" key="3">
    <source>
        <dbReference type="ARBA" id="ARBA00022475"/>
    </source>
</evidence>
<gene>
    <name evidence="9" type="ORF">SAMN05660991_03931</name>
</gene>
<dbReference type="GO" id="GO:0005886">
    <property type="term" value="C:plasma membrane"/>
    <property type="evidence" value="ECO:0007669"/>
    <property type="project" value="UniProtKB-SubCell"/>
</dbReference>
<evidence type="ECO:0000256" key="8">
    <source>
        <dbReference type="SAM" id="Phobius"/>
    </source>
</evidence>
<dbReference type="Pfam" id="PF13440">
    <property type="entry name" value="Polysacc_synt_3"/>
    <property type="match status" value="1"/>
</dbReference>
<feature type="transmembrane region" description="Helical" evidence="8">
    <location>
        <begin position="377"/>
        <end position="400"/>
    </location>
</feature>
<keyword evidence="6 8" id="KW-0472">Membrane</keyword>
<evidence type="ECO:0000313" key="10">
    <source>
        <dbReference type="Proteomes" id="UP000198960"/>
    </source>
</evidence>
<sequence>MAGASVVALLFSELIALGQTVALARLLSPAEVGLFVAGGVLTTFVTNFVEGGLRSGLIHRDGDLDDAAATVFWATLGTGAAMSVLALAAAPLVGHVFDSRTAGLVAAAMSGGLLLYALTNVPEALLQREFSVRRRLIVGPAVSATFAAVSVTAAALGLGVWSMVVGSYASSVVWVLTLWWICDWRPRRGRPSFPIWRQLARFGFPLVLGMIGDRAQKSVEAVVTGKVLGAGDLGLLRYAERIGRIPVMVLVETGSVSLFPAFTRLARERGRFQAAYLQALRLSVAVAAAMTALIVAVGIPLVVVVLGEEWRGAGEALVAMAGLGLGKSMMIVGEEAIKGAGRTRLLNRFTVAETLLSVVLLLALIGPLGLVGVGLSISLTALVLGVVVTGTAAPVVGVTWRQTSRAAVPAMVAALLGYVLVAVPARFALRAGDGGPWALASIAAVCVVFLALYGVGLRFLAPATFRDLTALAAAVRRRIPGRGAPSEPEPVRSRDHLSSSNNAS</sequence>
<dbReference type="InterPro" id="IPR050833">
    <property type="entry name" value="Poly_Biosynth_Transport"/>
</dbReference>
<accession>A0A1H8W0L1</accession>
<organism evidence="9 10">
    <name type="scientific">Trujillonella endophytica</name>
    <dbReference type="NCBI Taxonomy" id="673521"/>
    <lineage>
        <taxon>Bacteria</taxon>
        <taxon>Bacillati</taxon>
        <taxon>Actinomycetota</taxon>
        <taxon>Actinomycetes</taxon>
        <taxon>Geodermatophilales</taxon>
        <taxon>Geodermatophilaceae</taxon>
        <taxon>Trujillonella</taxon>
    </lineage>
</organism>
<keyword evidence="4 8" id="KW-0812">Transmembrane</keyword>
<feature type="transmembrane region" description="Helical" evidence="8">
    <location>
        <begin position="164"/>
        <end position="182"/>
    </location>
</feature>
<protein>
    <submittedName>
        <fullName evidence="9">Polysaccharide transporter, PST family</fullName>
    </submittedName>
</protein>
<comment type="subcellular location">
    <subcellularLocation>
        <location evidence="1">Cell membrane</location>
        <topology evidence="1">Multi-pass membrane protein</topology>
    </subcellularLocation>
</comment>
<dbReference type="STRING" id="673521.SAMN05660991_03931"/>
<evidence type="ECO:0000256" key="4">
    <source>
        <dbReference type="ARBA" id="ARBA00022692"/>
    </source>
</evidence>
<feature type="transmembrane region" description="Helical" evidence="8">
    <location>
        <begin position="345"/>
        <end position="365"/>
    </location>
</feature>
<comment type="similarity">
    <text evidence="2">Belongs to the polysaccharide synthase family.</text>
</comment>
<feature type="transmembrane region" description="Helical" evidence="8">
    <location>
        <begin position="407"/>
        <end position="425"/>
    </location>
</feature>
<keyword evidence="10" id="KW-1185">Reference proteome</keyword>
<feature type="transmembrane region" description="Helical" evidence="8">
    <location>
        <begin position="312"/>
        <end position="333"/>
    </location>
</feature>
<dbReference type="PANTHER" id="PTHR30250">
    <property type="entry name" value="PST FAMILY PREDICTED COLANIC ACID TRANSPORTER"/>
    <property type="match status" value="1"/>
</dbReference>
<evidence type="ECO:0000256" key="5">
    <source>
        <dbReference type="ARBA" id="ARBA00022989"/>
    </source>
</evidence>
<dbReference type="EMBL" id="FOEE01000015">
    <property type="protein sequence ID" value="SEP21124.1"/>
    <property type="molecule type" value="Genomic_DNA"/>
</dbReference>
<feature type="transmembrane region" description="Helical" evidence="8">
    <location>
        <begin position="102"/>
        <end position="125"/>
    </location>
</feature>
<feature type="transmembrane region" description="Helical" evidence="8">
    <location>
        <begin position="437"/>
        <end position="461"/>
    </location>
</feature>
<feature type="transmembrane region" description="Helical" evidence="8">
    <location>
        <begin position="32"/>
        <end position="49"/>
    </location>
</feature>
<dbReference type="RefSeq" id="WP_170861199.1">
    <property type="nucleotide sequence ID" value="NZ_FOEE01000015.1"/>
</dbReference>
<reference evidence="10" key="1">
    <citation type="submission" date="2016-10" db="EMBL/GenBank/DDBJ databases">
        <authorList>
            <person name="Varghese N."/>
            <person name="Submissions S."/>
        </authorList>
    </citation>
    <scope>NUCLEOTIDE SEQUENCE [LARGE SCALE GENOMIC DNA]</scope>
    <source>
        <strain evidence="10">DSM 45413</strain>
    </source>
</reference>
<dbReference type="Proteomes" id="UP000198960">
    <property type="component" value="Unassembled WGS sequence"/>
</dbReference>
<evidence type="ECO:0000256" key="7">
    <source>
        <dbReference type="SAM" id="MobiDB-lite"/>
    </source>
</evidence>
<feature type="transmembrane region" description="Helical" evidence="8">
    <location>
        <begin position="137"/>
        <end position="158"/>
    </location>
</feature>